<evidence type="ECO:0000313" key="3">
    <source>
        <dbReference type="Proteomes" id="UP000258889"/>
    </source>
</evidence>
<name>A0ABN5NWY4_9LEPT</name>
<evidence type="ECO:0000256" key="1">
    <source>
        <dbReference type="SAM" id="Phobius"/>
    </source>
</evidence>
<keyword evidence="1" id="KW-1133">Transmembrane helix</keyword>
<feature type="transmembrane region" description="Helical" evidence="1">
    <location>
        <begin position="57"/>
        <end position="74"/>
    </location>
</feature>
<accession>A0ABN5NWY4</accession>
<keyword evidence="1" id="KW-0812">Transmembrane</keyword>
<sequence length="78" mass="9383">MFLLTLHNKTRNLRIITSKVFYSDNFIHYKLKKKPFDSLNFGIDCKSLSKIKKRKRTSVFFVFSFLLLSLRLRFTGKF</sequence>
<keyword evidence="1" id="KW-0472">Membrane</keyword>
<protein>
    <submittedName>
        <fullName evidence="2">Uncharacterized protein</fullName>
    </submittedName>
</protein>
<dbReference type="EMBL" id="CP030144">
    <property type="protein sequence ID" value="AXR65996.1"/>
    <property type="molecule type" value="Genomic_DNA"/>
</dbReference>
<reference evidence="2 3" key="2">
    <citation type="submission" date="2018-09" db="EMBL/GenBank/DDBJ databases">
        <title>Complete Genome sequences of three Leptospira mayottensis isolates obtained from Tenrecid mammals endemic to the Malagasy region.</title>
        <authorList>
            <person name="Cordonin C."/>
            <person name="Toty C."/>
        </authorList>
    </citation>
    <scope>NUCLEOTIDE SEQUENCE [LARGE SCALE GENOMIC DNA]</scope>
    <source>
        <strain evidence="2 3">MDI222</strain>
    </source>
</reference>
<reference evidence="2 3" key="1">
    <citation type="submission" date="2018-06" db="EMBL/GenBank/DDBJ databases">
        <authorList>
            <person name="Tortosa P."/>
        </authorList>
    </citation>
    <scope>NUCLEOTIDE SEQUENCE [LARGE SCALE GENOMIC DNA]</scope>
    <source>
        <strain evidence="2 3">MDI222</strain>
    </source>
</reference>
<dbReference type="Proteomes" id="UP000258889">
    <property type="component" value="Chromosome i"/>
</dbReference>
<organism evidence="2 3">
    <name type="scientific">Leptospira mayottensis</name>
    <dbReference type="NCBI Taxonomy" id="1137606"/>
    <lineage>
        <taxon>Bacteria</taxon>
        <taxon>Pseudomonadati</taxon>
        <taxon>Spirochaetota</taxon>
        <taxon>Spirochaetia</taxon>
        <taxon>Leptospirales</taxon>
        <taxon>Leptospiraceae</taxon>
        <taxon>Leptospira</taxon>
    </lineage>
</organism>
<proteinExistence type="predicted"/>
<evidence type="ECO:0000313" key="2">
    <source>
        <dbReference type="EMBL" id="AXR65996.1"/>
    </source>
</evidence>
<keyword evidence="3" id="KW-1185">Reference proteome</keyword>
<gene>
    <name evidence="2" type="ORF">DQM28_03060</name>
</gene>